<evidence type="ECO:0000313" key="3">
    <source>
        <dbReference type="Proteomes" id="UP000009352"/>
    </source>
</evidence>
<dbReference type="Gene3D" id="2.60.300.12">
    <property type="entry name" value="HesB-like domain"/>
    <property type="match status" value="1"/>
</dbReference>
<proteinExistence type="predicted"/>
<gene>
    <name evidence="2" type="ORF">LRHMDP3_886</name>
</gene>
<comment type="caution">
    <text evidence="2">The sequence shown here is derived from an EMBL/GenBank/DDBJ whole genome shotgun (WGS) entry which is preliminary data.</text>
</comment>
<dbReference type="AlphaFoldDB" id="A0AB33XVA9"/>
<protein>
    <recommendedName>
        <fullName evidence="1">Core domain-containing protein</fullName>
    </recommendedName>
</protein>
<accession>A0AB33XVA9</accession>
<dbReference type="Pfam" id="PF01521">
    <property type="entry name" value="Fe-S_biosyn"/>
    <property type="match status" value="1"/>
</dbReference>
<name>A0AB33XVA9_LACRH</name>
<organism evidence="2 3">
    <name type="scientific">Lacticaseibacillus rhamnosus LRHMDP3</name>
    <dbReference type="NCBI Taxonomy" id="1203259"/>
    <lineage>
        <taxon>Bacteria</taxon>
        <taxon>Bacillati</taxon>
        <taxon>Bacillota</taxon>
        <taxon>Bacilli</taxon>
        <taxon>Lactobacillales</taxon>
        <taxon>Lactobacillaceae</taxon>
        <taxon>Lacticaseibacillus</taxon>
    </lineage>
</organism>
<evidence type="ECO:0000313" key="2">
    <source>
        <dbReference type="EMBL" id="EKS51819.1"/>
    </source>
</evidence>
<feature type="domain" description="Core" evidence="1">
    <location>
        <begin position="32"/>
        <end position="144"/>
    </location>
</feature>
<sequence length="157" mass="17120">MSSSSCKITTKSKKLLLLLNQPTLTSKGVDLMQIHFDEGAVNKIQPHLGSDKKLLLTFEDGVGPYSQHAMIHMQVQFSLNVVKASDPATDYDTEISSNLGPILIKGYSQEDLNANMHVHFNSTLNTLVLSGDGGDIDTNMGFIDFTQANGVRNNPAR</sequence>
<reference evidence="2 3" key="1">
    <citation type="journal article" date="2013" name="Genome Announc.">
        <title>Draft Genome Sequence of Staphylococcus simulans UMC-CNS-990, Isolated from a Case of Chronic Bovine Mastitis.</title>
        <authorList>
            <person name="Calcutt M.J."/>
            <person name="Foecking M.F."/>
            <person name="Hsieh H.Y."/>
            <person name="Perry J."/>
            <person name="Stewart G.C."/>
            <person name="Middleton J.R."/>
        </authorList>
    </citation>
    <scope>NUCLEOTIDE SEQUENCE [LARGE SCALE GENOMIC DNA]</scope>
    <source>
        <strain evidence="2 3">LRHMDP3</strain>
    </source>
</reference>
<dbReference type="InterPro" id="IPR035903">
    <property type="entry name" value="HesB-like_dom_sf"/>
</dbReference>
<evidence type="ECO:0000259" key="1">
    <source>
        <dbReference type="Pfam" id="PF01521"/>
    </source>
</evidence>
<dbReference type="SUPFAM" id="SSF89360">
    <property type="entry name" value="HesB-like domain"/>
    <property type="match status" value="1"/>
</dbReference>
<dbReference type="InterPro" id="IPR000361">
    <property type="entry name" value="ATAP_core_dom"/>
</dbReference>
<dbReference type="Proteomes" id="UP000009352">
    <property type="component" value="Unassembled WGS sequence"/>
</dbReference>
<dbReference type="EMBL" id="AMQX01000004">
    <property type="protein sequence ID" value="EKS51819.1"/>
    <property type="molecule type" value="Genomic_DNA"/>
</dbReference>